<dbReference type="EMBL" id="JARAOO010000004">
    <property type="protein sequence ID" value="KAJ7970386.1"/>
    <property type="molecule type" value="Genomic_DNA"/>
</dbReference>
<sequence>MEDCSENKRKRARNDSELDSPESKATRFDSDPDVDSSDSGSNSPESKLARVDPEESQLTQVNCVEPQQVGPELEKLLIGFSETKQIEDDLLNILDDSDNVTDPDPVIQGLDSFIKSFEEEILAPTAPITESESNSGGSQPGLGYLLEASDDELGLPPAVTSTNEERKKVEAIDWVGFEHPETNGFGGELFGFEDEMASYDSLEFGVDTESDGCNNDEFVTLGGLFDFTEPGVSLWPHESLQA</sequence>
<dbReference type="PANTHER" id="PTHR34539:SF15">
    <property type="match status" value="1"/>
</dbReference>
<dbReference type="KEGG" id="qsa:O6P43_008582"/>
<dbReference type="PANTHER" id="PTHR34539">
    <property type="entry name" value="T6J4.11 PROTEIN"/>
    <property type="match status" value="1"/>
</dbReference>
<evidence type="ECO:0000313" key="3">
    <source>
        <dbReference type="Proteomes" id="UP001163823"/>
    </source>
</evidence>
<accession>A0AAD7M5I1</accession>
<gene>
    <name evidence="2" type="ORF">O6P43_008582</name>
</gene>
<comment type="caution">
    <text evidence="2">The sequence shown here is derived from an EMBL/GenBank/DDBJ whole genome shotgun (WGS) entry which is preliminary data.</text>
</comment>
<dbReference type="Proteomes" id="UP001163823">
    <property type="component" value="Chromosome 4"/>
</dbReference>
<keyword evidence="3" id="KW-1185">Reference proteome</keyword>
<reference evidence="2" key="1">
    <citation type="journal article" date="2023" name="Science">
        <title>Elucidation of the pathway for biosynthesis of saponin adjuvants from the soapbark tree.</title>
        <authorList>
            <person name="Reed J."/>
            <person name="Orme A."/>
            <person name="El-Demerdash A."/>
            <person name="Owen C."/>
            <person name="Martin L.B.B."/>
            <person name="Misra R.C."/>
            <person name="Kikuchi S."/>
            <person name="Rejzek M."/>
            <person name="Martin A.C."/>
            <person name="Harkess A."/>
            <person name="Leebens-Mack J."/>
            <person name="Louveau T."/>
            <person name="Stephenson M.J."/>
            <person name="Osbourn A."/>
        </authorList>
    </citation>
    <scope>NUCLEOTIDE SEQUENCE</scope>
    <source>
        <strain evidence="2">S10</strain>
    </source>
</reference>
<feature type="compositionally biased region" description="Low complexity" evidence="1">
    <location>
        <begin position="37"/>
        <end position="46"/>
    </location>
</feature>
<protein>
    <submittedName>
        <fullName evidence="2">Carbohydrate-responsive element-binding protein</fullName>
    </submittedName>
</protein>
<proteinExistence type="predicted"/>
<evidence type="ECO:0000313" key="2">
    <source>
        <dbReference type="EMBL" id="KAJ7970386.1"/>
    </source>
</evidence>
<name>A0AAD7M5I1_QUISA</name>
<feature type="region of interest" description="Disordered" evidence="1">
    <location>
        <begin position="1"/>
        <end position="68"/>
    </location>
</feature>
<feature type="compositionally biased region" description="Basic and acidic residues" evidence="1">
    <location>
        <begin position="13"/>
        <end position="30"/>
    </location>
</feature>
<evidence type="ECO:0000256" key="1">
    <source>
        <dbReference type="SAM" id="MobiDB-lite"/>
    </source>
</evidence>
<organism evidence="2 3">
    <name type="scientific">Quillaja saponaria</name>
    <name type="common">Soap bark tree</name>
    <dbReference type="NCBI Taxonomy" id="32244"/>
    <lineage>
        <taxon>Eukaryota</taxon>
        <taxon>Viridiplantae</taxon>
        <taxon>Streptophyta</taxon>
        <taxon>Embryophyta</taxon>
        <taxon>Tracheophyta</taxon>
        <taxon>Spermatophyta</taxon>
        <taxon>Magnoliopsida</taxon>
        <taxon>eudicotyledons</taxon>
        <taxon>Gunneridae</taxon>
        <taxon>Pentapetalae</taxon>
        <taxon>rosids</taxon>
        <taxon>fabids</taxon>
        <taxon>Fabales</taxon>
        <taxon>Quillajaceae</taxon>
        <taxon>Quillaja</taxon>
    </lineage>
</organism>
<dbReference type="AlphaFoldDB" id="A0AAD7M5I1"/>